<feature type="region of interest" description="Disordered" evidence="1">
    <location>
        <begin position="1"/>
        <end position="35"/>
    </location>
</feature>
<comment type="caution">
    <text evidence="2">The sequence shown here is derived from an EMBL/GenBank/DDBJ whole genome shotgun (WGS) entry which is preliminary data.</text>
</comment>
<name>A0A843WDR5_COLES</name>
<dbReference type="Proteomes" id="UP000652761">
    <property type="component" value="Unassembled WGS sequence"/>
</dbReference>
<sequence length="87" mass="8901">MDTSRVLSSASSSASPATSAFTIPGAPGTSSSEMMGFIRDEISGLESCLVHTMLRQVSDAVQAQLSQAISQVSISPQAVPSTSAWAP</sequence>
<feature type="compositionally biased region" description="Low complexity" evidence="1">
    <location>
        <begin position="8"/>
        <end position="20"/>
    </location>
</feature>
<evidence type="ECO:0000256" key="1">
    <source>
        <dbReference type="SAM" id="MobiDB-lite"/>
    </source>
</evidence>
<feature type="non-terminal residue" evidence="2">
    <location>
        <position position="87"/>
    </location>
</feature>
<reference evidence="2" key="1">
    <citation type="submission" date="2017-07" db="EMBL/GenBank/DDBJ databases">
        <title>Taro Niue Genome Assembly and Annotation.</title>
        <authorList>
            <person name="Atibalentja N."/>
            <person name="Keating K."/>
            <person name="Fields C.J."/>
        </authorList>
    </citation>
    <scope>NUCLEOTIDE SEQUENCE</scope>
    <source>
        <strain evidence="2">Niue_2</strain>
        <tissue evidence="2">Leaf</tissue>
    </source>
</reference>
<gene>
    <name evidence="2" type="ORF">Taro_033859</name>
</gene>
<dbReference type="AlphaFoldDB" id="A0A843WDR5"/>
<evidence type="ECO:0000313" key="3">
    <source>
        <dbReference type="Proteomes" id="UP000652761"/>
    </source>
</evidence>
<dbReference type="EMBL" id="NMUH01002622">
    <property type="protein sequence ID" value="MQM01110.1"/>
    <property type="molecule type" value="Genomic_DNA"/>
</dbReference>
<organism evidence="2 3">
    <name type="scientific">Colocasia esculenta</name>
    <name type="common">Wild taro</name>
    <name type="synonym">Arum esculentum</name>
    <dbReference type="NCBI Taxonomy" id="4460"/>
    <lineage>
        <taxon>Eukaryota</taxon>
        <taxon>Viridiplantae</taxon>
        <taxon>Streptophyta</taxon>
        <taxon>Embryophyta</taxon>
        <taxon>Tracheophyta</taxon>
        <taxon>Spermatophyta</taxon>
        <taxon>Magnoliopsida</taxon>
        <taxon>Liliopsida</taxon>
        <taxon>Araceae</taxon>
        <taxon>Aroideae</taxon>
        <taxon>Colocasieae</taxon>
        <taxon>Colocasia</taxon>
    </lineage>
</organism>
<keyword evidence="3" id="KW-1185">Reference proteome</keyword>
<protein>
    <submittedName>
        <fullName evidence="2">Uncharacterized protein</fullName>
    </submittedName>
</protein>
<evidence type="ECO:0000313" key="2">
    <source>
        <dbReference type="EMBL" id="MQM01110.1"/>
    </source>
</evidence>
<accession>A0A843WDR5</accession>
<proteinExistence type="predicted"/>